<dbReference type="PANTHER" id="PTHR23135">
    <property type="entry name" value="MUR LIGASE FAMILY MEMBER"/>
    <property type="match status" value="1"/>
</dbReference>
<reference evidence="17 18" key="1">
    <citation type="journal article" date="2019" name="Microorganisms">
        <title>Paenibacillus lutrae sp. nov., A Chitinolytic Species Isolated from A River Otter in Castril Natural Park, Granada, Spain.</title>
        <authorList>
            <person name="Rodriguez M."/>
            <person name="Reina J.C."/>
            <person name="Bejar V."/>
            <person name="Llamas I."/>
        </authorList>
    </citation>
    <scope>NUCLEOTIDE SEQUENCE [LARGE SCALE GENOMIC DNA]</scope>
    <source>
        <strain evidence="17 18">N10</strain>
    </source>
</reference>
<feature type="binding site" evidence="12">
    <location>
        <begin position="410"/>
        <end position="413"/>
    </location>
    <ligand>
        <name>meso-2,6-diaminopimelate</name>
        <dbReference type="ChEBI" id="CHEBI:57791"/>
    </ligand>
</feature>
<evidence type="ECO:0000256" key="2">
    <source>
        <dbReference type="ARBA" id="ARBA00005898"/>
    </source>
</evidence>
<dbReference type="Gene3D" id="3.40.1390.10">
    <property type="entry name" value="MurE/MurF, N-terminal domain"/>
    <property type="match status" value="1"/>
</dbReference>
<comment type="subcellular location">
    <subcellularLocation>
        <location evidence="12 13">Cytoplasm</location>
    </subcellularLocation>
</comment>
<keyword evidence="4 12" id="KW-0436">Ligase</keyword>
<dbReference type="SUPFAM" id="SSF63418">
    <property type="entry name" value="MurE/MurF N-terminal domain"/>
    <property type="match status" value="1"/>
</dbReference>
<dbReference type="EC" id="6.3.2.13" evidence="12"/>
<feature type="binding site" evidence="12">
    <location>
        <position position="467"/>
    </location>
    <ligand>
        <name>meso-2,6-diaminopimelate</name>
        <dbReference type="ChEBI" id="CHEBI:57791"/>
    </ligand>
</feature>
<feature type="binding site" evidence="12">
    <location>
        <begin position="153"/>
        <end position="154"/>
    </location>
    <ligand>
        <name>UDP-N-acetyl-alpha-D-muramoyl-L-alanyl-D-glutamate</name>
        <dbReference type="ChEBI" id="CHEBI:83900"/>
    </ligand>
</feature>
<dbReference type="UniPathway" id="UPA00219"/>
<dbReference type="GO" id="GO:0071555">
    <property type="term" value="P:cell wall organization"/>
    <property type="evidence" value="ECO:0007669"/>
    <property type="project" value="UniProtKB-KW"/>
</dbReference>
<evidence type="ECO:0000259" key="14">
    <source>
        <dbReference type="Pfam" id="PF01225"/>
    </source>
</evidence>
<dbReference type="EMBL" id="RHLK01000024">
    <property type="protein sequence ID" value="MVP02452.1"/>
    <property type="molecule type" value="Genomic_DNA"/>
</dbReference>
<dbReference type="InterPro" id="IPR013221">
    <property type="entry name" value="Mur_ligase_cen"/>
</dbReference>
<keyword evidence="3 12" id="KW-0963">Cytoplasm</keyword>
<dbReference type="NCBIfam" id="TIGR01085">
    <property type="entry name" value="murE"/>
    <property type="match status" value="1"/>
</dbReference>
<evidence type="ECO:0000313" key="18">
    <source>
        <dbReference type="Proteomes" id="UP000490800"/>
    </source>
</evidence>
<dbReference type="InterPro" id="IPR004101">
    <property type="entry name" value="Mur_ligase_C"/>
</dbReference>
<comment type="caution">
    <text evidence="17">The sequence shown here is derived from an EMBL/GenBank/DDBJ whole genome shotgun (WGS) entry which is preliminary data.</text>
</comment>
<evidence type="ECO:0000256" key="4">
    <source>
        <dbReference type="ARBA" id="ARBA00022598"/>
    </source>
</evidence>
<feature type="modified residue" description="N6-carboxylysine" evidence="12">
    <location>
        <position position="220"/>
    </location>
</feature>
<dbReference type="SUPFAM" id="SSF53623">
    <property type="entry name" value="MurD-like peptide ligases, catalytic domain"/>
    <property type="match status" value="1"/>
</dbReference>
<comment type="function">
    <text evidence="12">Catalyzes the addition of meso-diaminopimelic acid to the nucleotide precursor UDP-N-acetylmuramoyl-L-alanyl-D-glutamate (UMAG) in the biosynthesis of bacterial cell-wall peptidoglycan.</text>
</comment>
<keyword evidence="18" id="KW-1185">Reference proteome</keyword>
<dbReference type="Gene3D" id="3.90.190.20">
    <property type="entry name" value="Mur ligase, C-terminal domain"/>
    <property type="match status" value="1"/>
</dbReference>
<feature type="binding site" evidence="12">
    <location>
        <position position="180"/>
    </location>
    <ligand>
        <name>UDP-N-acetyl-alpha-D-muramoyl-L-alanyl-D-glutamate</name>
        <dbReference type="ChEBI" id="CHEBI:83900"/>
    </ligand>
</feature>
<keyword evidence="5 12" id="KW-0132">Cell division</keyword>
<dbReference type="GO" id="GO:0051301">
    <property type="term" value="P:cell division"/>
    <property type="evidence" value="ECO:0007669"/>
    <property type="project" value="UniProtKB-KW"/>
</dbReference>
<dbReference type="InterPro" id="IPR036615">
    <property type="entry name" value="Mur_ligase_C_dom_sf"/>
</dbReference>
<dbReference type="NCBIfam" id="NF001126">
    <property type="entry name" value="PRK00139.1-4"/>
    <property type="match status" value="1"/>
</dbReference>
<dbReference type="GO" id="GO:0009252">
    <property type="term" value="P:peptidoglycan biosynthetic process"/>
    <property type="evidence" value="ECO:0007669"/>
    <property type="project" value="UniProtKB-UniRule"/>
</dbReference>
<dbReference type="Pfam" id="PF02875">
    <property type="entry name" value="Mur_ligase_C"/>
    <property type="match status" value="1"/>
</dbReference>
<evidence type="ECO:0000256" key="12">
    <source>
        <dbReference type="HAMAP-Rule" id="MF_00208"/>
    </source>
</evidence>
<dbReference type="OrthoDB" id="9800958at2"/>
<comment type="pathway">
    <text evidence="1 12 13">Cell wall biogenesis; peptidoglycan biosynthesis.</text>
</comment>
<dbReference type="AlphaFoldDB" id="A0A7X3K1T1"/>
<keyword evidence="10 12" id="KW-0131">Cell cycle</keyword>
<feature type="binding site" evidence="12">
    <location>
        <position position="386"/>
    </location>
    <ligand>
        <name>meso-2,6-diaminopimelate</name>
        <dbReference type="ChEBI" id="CHEBI:57791"/>
    </ligand>
</feature>
<sequence length="506" mass="56007">MNIMELLKPLRNKQIESYTDTDITGLSANSDTIRPGDMFVCLPGTKSDGHIFIQDAAQKGCSAILAERIVENRPPGIPYIIVPDTRKAMAILADQFYEHPSYGMKLIGVTGTNGKTTTSHLIERILSDYGHSTGLIGTLTMKIDAYVEKTTHTTPDAIELQAFLRKMKDRGAEYAVLEVSSHALAMGRTRGCDFKTAVFTNLTHDHLDYHRDMGRYLEDKALLFTGLGNSYAGEEEKTAILNADDPASAYLAARTAVQTFTYGIREQADVRARDIEIRPDGTYFRVKTPVGEADIRLRISGEFNVYNALAAIAACLAEDIPLEDIRRSLASFEGLAGRFQRIDDGQPFHVIVDYAHNPDGLEKAIETARRISRGGVITVAGCEGDRDKAKRPLMASIAAGLSDWAILTSDNPRSENPEAILADMTKGIPPQDEPRWEGIVERREAIYRALSYAREGDCVLITGKGHEQRQIFAENRSVPFDDAEVALEWLKAAKFESEPSGKRRKH</sequence>
<dbReference type="GO" id="GO:0004326">
    <property type="term" value="F:tetrahydrofolylpolyglutamate synthase activity"/>
    <property type="evidence" value="ECO:0007669"/>
    <property type="project" value="InterPro"/>
</dbReference>
<dbReference type="InterPro" id="IPR000713">
    <property type="entry name" value="Mur_ligase_N"/>
</dbReference>
<name>A0A7X3K1T1_9BACL</name>
<dbReference type="Pfam" id="PF08245">
    <property type="entry name" value="Mur_ligase_M"/>
    <property type="match status" value="1"/>
</dbReference>
<dbReference type="HAMAP" id="MF_00208">
    <property type="entry name" value="MurE"/>
    <property type="match status" value="1"/>
</dbReference>
<dbReference type="GO" id="GO:0005737">
    <property type="term" value="C:cytoplasm"/>
    <property type="evidence" value="ECO:0007669"/>
    <property type="project" value="UniProtKB-SubCell"/>
</dbReference>
<dbReference type="PROSITE" id="PS01011">
    <property type="entry name" value="FOLYLPOLYGLU_SYNT_1"/>
    <property type="match status" value="1"/>
</dbReference>
<comment type="cofactor">
    <cofactor evidence="12">
        <name>Mg(2+)</name>
        <dbReference type="ChEBI" id="CHEBI:18420"/>
    </cofactor>
</comment>
<evidence type="ECO:0000256" key="7">
    <source>
        <dbReference type="ARBA" id="ARBA00022840"/>
    </source>
</evidence>
<dbReference type="InterPro" id="IPR005761">
    <property type="entry name" value="UDP-N-AcMur-Glu-dNH2Pim_ligase"/>
</dbReference>
<proteinExistence type="inferred from homology"/>
<dbReference type="Pfam" id="PF01225">
    <property type="entry name" value="Mur_ligase"/>
    <property type="match status" value="1"/>
</dbReference>
<dbReference type="RefSeq" id="WP_157338809.1">
    <property type="nucleotide sequence ID" value="NZ_RHLK01000024.1"/>
</dbReference>
<dbReference type="InterPro" id="IPR036565">
    <property type="entry name" value="Mur-like_cat_sf"/>
</dbReference>
<feature type="binding site" evidence="12">
    <location>
        <position position="463"/>
    </location>
    <ligand>
        <name>meso-2,6-diaminopimelate</name>
        <dbReference type="ChEBI" id="CHEBI:57791"/>
    </ligand>
</feature>
<evidence type="ECO:0000256" key="9">
    <source>
        <dbReference type="ARBA" id="ARBA00022984"/>
    </source>
</evidence>
<gene>
    <name evidence="12" type="primary">murE</name>
    <name evidence="17" type="ORF">EDM21_23495</name>
</gene>
<comment type="catalytic activity">
    <reaction evidence="12">
        <text>UDP-N-acetyl-alpha-D-muramoyl-L-alanyl-D-glutamate + meso-2,6-diaminopimelate + ATP = UDP-N-acetyl-alpha-D-muramoyl-L-alanyl-gamma-D-glutamyl-meso-2,6-diaminopimelate + ADP + phosphate + H(+)</text>
        <dbReference type="Rhea" id="RHEA:23676"/>
        <dbReference type="ChEBI" id="CHEBI:15378"/>
        <dbReference type="ChEBI" id="CHEBI:30616"/>
        <dbReference type="ChEBI" id="CHEBI:43474"/>
        <dbReference type="ChEBI" id="CHEBI:57791"/>
        <dbReference type="ChEBI" id="CHEBI:83900"/>
        <dbReference type="ChEBI" id="CHEBI:83905"/>
        <dbReference type="ChEBI" id="CHEBI:456216"/>
        <dbReference type="EC" id="6.3.2.13"/>
    </reaction>
</comment>
<dbReference type="InterPro" id="IPR018109">
    <property type="entry name" value="Folylpolyglutamate_synth_CS"/>
</dbReference>
<evidence type="ECO:0000256" key="8">
    <source>
        <dbReference type="ARBA" id="ARBA00022960"/>
    </source>
</evidence>
<protein>
    <recommendedName>
        <fullName evidence="12">UDP-N-acetylmuramoyl-L-alanyl-D-glutamate--2,6-diaminopimelate ligase</fullName>
        <ecNumber evidence="12">6.3.2.13</ecNumber>
    </recommendedName>
    <alternativeName>
        <fullName evidence="12">Meso-A2pm-adding enzyme</fullName>
    </alternativeName>
    <alternativeName>
        <fullName evidence="12">Meso-diaminopimelate-adding enzyme</fullName>
    </alternativeName>
    <alternativeName>
        <fullName evidence="12">UDP-MurNAc-L-Ala-D-Glu:meso-diaminopimelate ligase</fullName>
    </alternativeName>
    <alternativeName>
        <fullName evidence="12">UDP-MurNAc-tripeptide synthetase</fullName>
    </alternativeName>
    <alternativeName>
        <fullName evidence="12">UDP-N-acetylmuramyl-tripeptide synthetase</fullName>
    </alternativeName>
</protein>
<feature type="binding site" evidence="12">
    <location>
        <position position="30"/>
    </location>
    <ligand>
        <name>UDP-N-acetyl-alpha-D-muramoyl-L-alanyl-D-glutamate</name>
        <dbReference type="ChEBI" id="CHEBI:83900"/>
    </ligand>
</feature>
<dbReference type="Proteomes" id="UP000490800">
    <property type="component" value="Unassembled WGS sequence"/>
</dbReference>
<feature type="short sequence motif" description="Meso-diaminopimelate recognition motif" evidence="12">
    <location>
        <begin position="410"/>
        <end position="413"/>
    </location>
</feature>
<evidence type="ECO:0000256" key="11">
    <source>
        <dbReference type="ARBA" id="ARBA00023316"/>
    </source>
</evidence>
<comment type="similarity">
    <text evidence="2 12">Belongs to the MurCDEF family. MurE subfamily.</text>
</comment>
<feature type="domain" description="Mur ligase N-terminal catalytic" evidence="14">
    <location>
        <begin position="23"/>
        <end position="97"/>
    </location>
</feature>
<dbReference type="Gene3D" id="3.40.1190.10">
    <property type="entry name" value="Mur-like, catalytic domain"/>
    <property type="match status" value="1"/>
</dbReference>
<keyword evidence="9 12" id="KW-0573">Peptidoglycan synthesis</keyword>
<comment type="PTM">
    <text evidence="12">Carboxylation is probably crucial for Mg(2+) binding and, consequently, for the gamma-phosphate positioning of ATP.</text>
</comment>
<evidence type="ECO:0000313" key="17">
    <source>
        <dbReference type="EMBL" id="MVP02452.1"/>
    </source>
</evidence>
<evidence type="ECO:0000256" key="5">
    <source>
        <dbReference type="ARBA" id="ARBA00022618"/>
    </source>
</evidence>
<evidence type="ECO:0000256" key="13">
    <source>
        <dbReference type="RuleBase" id="RU004135"/>
    </source>
</evidence>
<dbReference type="GO" id="GO:0008360">
    <property type="term" value="P:regulation of cell shape"/>
    <property type="evidence" value="ECO:0007669"/>
    <property type="project" value="UniProtKB-KW"/>
</dbReference>
<dbReference type="GO" id="GO:0000287">
    <property type="term" value="F:magnesium ion binding"/>
    <property type="evidence" value="ECO:0007669"/>
    <property type="project" value="UniProtKB-UniRule"/>
</dbReference>
<keyword evidence="12" id="KW-0460">Magnesium</keyword>
<comment type="caution">
    <text evidence="12">Lacks conserved residue(s) required for the propagation of feature annotation.</text>
</comment>
<feature type="binding site" evidence="12">
    <location>
        <position position="188"/>
    </location>
    <ligand>
        <name>UDP-N-acetyl-alpha-D-muramoyl-L-alanyl-D-glutamate</name>
        <dbReference type="ChEBI" id="CHEBI:83900"/>
    </ligand>
</feature>
<evidence type="ECO:0000256" key="10">
    <source>
        <dbReference type="ARBA" id="ARBA00023306"/>
    </source>
</evidence>
<keyword evidence="8 12" id="KW-0133">Cell shape</keyword>
<organism evidence="17 18">
    <name type="scientific">Paenibacillus lutrae</name>
    <dbReference type="NCBI Taxonomy" id="2078573"/>
    <lineage>
        <taxon>Bacteria</taxon>
        <taxon>Bacillati</taxon>
        <taxon>Bacillota</taxon>
        <taxon>Bacilli</taxon>
        <taxon>Bacillales</taxon>
        <taxon>Paenibacillaceae</taxon>
        <taxon>Paenibacillus</taxon>
    </lineage>
</organism>
<keyword evidence="6 12" id="KW-0547">Nucleotide-binding</keyword>
<accession>A0A7X3K1T1</accession>
<feature type="domain" description="Mur ligase C-terminal" evidence="15">
    <location>
        <begin position="337"/>
        <end position="465"/>
    </location>
</feature>
<feature type="binding site" evidence="12">
    <location>
        <begin position="111"/>
        <end position="117"/>
    </location>
    <ligand>
        <name>ATP</name>
        <dbReference type="ChEBI" id="CHEBI:30616"/>
    </ligand>
</feature>
<dbReference type="PANTHER" id="PTHR23135:SF4">
    <property type="entry name" value="UDP-N-ACETYLMURAMOYL-L-ALANYL-D-GLUTAMATE--2,6-DIAMINOPIMELATE LIGASE MURE HOMOLOG, CHLOROPLASTIC"/>
    <property type="match status" value="1"/>
</dbReference>
<evidence type="ECO:0000259" key="16">
    <source>
        <dbReference type="Pfam" id="PF08245"/>
    </source>
</evidence>
<dbReference type="InterPro" id="IPR035911">
    <property type="entry name" value="MurE/MurF_N"/>
</dbReference>
<dbReference type="SUPFAM" id="SSF53244">
    <property type="entry name" value="MurD-like peptide ligases, peptide-binding domain"/>
    <property type="match status" value="1"/>
</dbReference>
<evidence type="ECO:0000256" key="3">
    <source>
        <dbReference type="ARBA" id="ARBA00022490"/>
    </source>
</evidence>
<evidence type="ECO:0000256" key="6">
    <source>
        <dbReference type="ARBA" id="ARBA00022741"/>
    </source>
</evidence>
<dbReference type="GO" id="GO:0005524">
    <property type="term" value="F:ATP binding"/>
    <property type="evidence" value="ECO:0007669"/>
    <property type="project" value="UniProtKB-UniRule"/>
</dbReference>
<feature type="domain" description="Mur ligase central" evidence="16">
    <location>
        <begin position="109"/>
        <end position="315"/>
    </location>
</feature>
<dbReference type="GO" id="GO:0008765">
    <property type="term" value="F:UDP-N-acetylmuramoylalanyl-D-glutamate-2,6-diaminopimelate ligase activity"/>
    <property type="evidence" value="ECO:0007669"/>
    <property type="project" value="UniProtKB-UniRule"/>
</dbReference>
<keyword evidence="11 12" id="KW-0961">Cell wall biogenesis/degradation</keyword>
<dbReference type="NCBIfam" id="NF001124">
    <property type="entry name" value="PRK00139.1-2"/>
    <property type="match status" value="1"/>
</dbReference>
<keyword evidence="7 12" id="KW-0067">ATP-binding</keyword>
<evidence type="ECO:0000259" key="15">
    <source>
        <dbReference type="Pfam" id="PF02875"/>
    </source>
</evidence>
<evidence type="ECO:0000256" key="1">
    <source>
        <dbReference type="ARBA" id="ARBA00004752"/>
    </source>
</evidence>